<dbReference type="Pfam" id="PF01553">
    <property type="entry name" value="Acyltransferase"/>
    <property type="match status" value="1"/>
</dbReference>
<dbReference type="EMBL" id="BAAAYX010000009">
    <property type="protein sequence ID" value="GAA3706185.1"/>
    <property type="molecule type" value="Genomic_DNA"/>
</dbReference>
<feature type="compositionally biased region" description="Basic and acidic residues" evidence="3">
    <location>
        <begin position="229"/>
        <end position="248"/>
    </location>
</feature>
<evidence type="ECO:0000259" key="4">
    <source>
        <dbReference type="SMART" id="SM00563"/>
    </source>
</evidence>
<dbReference type="RefSeq" id="WP_425562392.1">
    <property type="nucleotide sequence ID" value="NZ_BAAAYX010000009.1"/>
</dbReference>
<proteinExistence type="predicted"/>
<evidence type="ECO:0000256" key="3">
    <source>
        <dbReference type="SAM" id="MobiDB-lite"/>
    </source>
</evidence>
<keyword evidence="2" id="KW-0012">Acyltransferase</keyword>
<sequence length="248" mass="27285">MPSRRRYTSPIHASARFVAQRGMLKPLIWRLATVTVLGREQLKGLDGPFVMVSNHSSHLDAPLLIGALPRRLARYVAAGAAADYFFDVWWRKGLTALFFNAFPVDRTGLRGKRGMATSLLDDGVPLLLFPEGTRSRTGEMGNFKPGAAALCISRDVPCVPVALVGASDAMPRGASWPVKGRPPVYVVFGAPMRPEDGEKAAVFSDRIAKEVRGLVDYGMNYREQQQRLADGRRSLPTERTEDFGGDQR</sequence>
<dbReference type="SUPFAM" id="SSF69593">
    <property type="entry name" value="Glycerol-3-phosphate (1)-acyltransferase"/>
    <property type="match status" value="1"/>
</dbReference>
<reference evidence="6" key="1">
    <citation type="journal article" date="2019" name="Int. J. Syst. Evol. Microbiol.">
        <title>The Global Catalogue of Microorganisms (GCM) 10K type strain sequencing project: providing services to taxonomists for standard genome sequencing and annotation.</title>
        <authorList>
            <consortium name="The Broad Institute Genomics Platform"/>
            <consortium name="The Broad Institute Genome Sequencing Center for Infectious Disease"/>
            <person name="Wu L."/>
            <person name="Ma J."/>
        </authorList>
    </citation>
    <scope>NUCLEOTIDE SEQUENCE [LARGE SCALE GENOMIC DNA]</scope>
    <source>
        <strain evidence="6">JCM 16548</strain>
    </source>
</reference>
<evidence type="ECO:0000313" key="6">
    <source>
        <dbReference type="Proteomes" id="UP001500051"/>
    </source>
</evidence>
<feature type="region of interest" description="Disordered" evidence="3">
    <location>
        <begin position="225"/>
        <end position="248"/>
    </location>
</feature>
<organism evidence="5 6">
    <name type="scientific">Microlunatus aurantiacus</name>
    <dbReference type="NCBI Taxonomy" id="446786"/>
    <lineage>
        <taxon>Bacteria</taxon>
        <taxon>Bacillati</taxon>
        <taxon>Actinomycetota</taxon>
        <taxon>Actinomycetes</taxon>
        <taxon>Propionibacteriales</taxon>
        <taxon>Propionibacteriaceae</taxon>
        <taxon>Microlunatus</taxon>
    </lineage>
</organism>
<keyword evidence="1" id="KW-0808">Transferase</keyword>
<feature type="domain" description="Phospholipid/glycerol acyltransferase" evidence="4">
    <location>
        <begin position="49"/>
        <end position="166"/>
    </location>
</feature>
<evidence type="ECO:0000256" key="2">
    <source>
        <dbReference type="ARBA" id="ARBA00023315"/>
    </source>
</evidence>
<evidence type="ECO:0000256" key="1">
    <source>
        <dbReference type="ARBA" id="ARBA00022679"/>
    </source>
</evidence>
<dbReference type="SMART" id="SM00563">
    <property type="entry name" value="PlsC"/>
    <property type="match status" value="1"/>
</dbReference>
<accession>A0ABP7DLT7</accession>
<dbReference type="Proteomes" id="UP001500051">
    <property type="component" value="Unassembled WGS sequence"/>
</dbReference>
<dbReference type="PANTHER" id="PTHR10434">
    <property type="entry name" value="1-ACYL-SN-GLYCEROL-3-PHOSPHATE ACYLTRANSFERASE"/>
    <property type="match status" value="1"/>
</dbReference>
<keyword evidence="6" id="KW-1185">Reference proteome</keyword>
<name>A0ABP7DLT7_9ACTN</name>
<dbReference type="InterPro" id="IPR002123">
    <property type="entry name" value="Plipid/glycerol_acylTrfase"/>
</dbReference>
<comment type="caution">
    <text evidence="5">The sequence shown here is derived from an EMBL/GenBank/DDBJ whole genome shotgun (WGS) entry which is preliminary data.</text>
</comment>
<dbReference type="CDD" id="cd07989">
    <property type="entry name" value="LPLAT_AGPAT-like"/>
    <property type="match status" value="1"/>
</dbReference>
<evidence type="ECO:0000313" key="5">
    <source>
        <dbReference type="EMBL" id="GAA3706185.1"/>
    </source>
</evidence>
<protein>
    <recommendedName>
        <fullName evidence="4">Phospholipid/glycerol acyltransferase domain-containing protein</fullName>
    </recommendedName>
</protein>
<dbReference type="PANTHER" id="PTHR10434:SF11">
    <property type="entry name" value="1-ACYL-SN-GLYCEROL-3-PHOSPHATE ACYLTRANSFERASE"/>
    <property type="match status" value="1"/>
</dbReference>
<gene>
    <name evidence="5" type="ORF">GCM10022204_24860</name>
</gene>